<dbReference type="EMBL" id="JBHTBQ010000035">
    <property type="protein sequence ID" value="MFC7421555.1"/>
    <property type="molecule type" value="Genomic_DNA"/>
</dbReference>
<feature type="transmembrane region" description="Helical" evidence="1">
    <location>
        <begin position="131"/>
        <end position="152"/>
    </location>
</feature>
<sequence>MKQRILGFDLARALAVFGMVIVNFKIVMHANASENMAWLKIVNIIDGRASALFVILAGVGLSLLTRQSRLSGDLQSLAVERKALFKRAGFLFVLGLLYIEIWPADILHYYGMYILIGALCLLLASHYILALIVLLLIISTLLFVMFNYNTAWNWQTLAYADLWSIKGFIRNLIFNGFHPILPWLGFLLLGMVIGRQNLGHVAVRERLFLLGVFAAVLAELIVLLLPYARLMDMPPAYEVFFSTQPMPPLPVYFIGAAGSATVIITLCVALGEKYGKKAWLMPFVYTGQLALTFYLAHVILGMGLLESLGLLEKQSLAFSVTSALLFCAFAVVFASYWRKFYRLGPLEGLLRKVSA</sequence>
<comment type="caution">
    <text evidence="4">The sequence shown here is derived from an EMBL/GenBank/DDBJ whole genome shotgun (WGS) entry which is preliminary data.</text>
</comment>
<feature type="domain" description="Heparan-alpha-glucosaminide N-acetyltransferase catalytic" evidence="3">
    <location>
        <begin position="4"/>
        <end position="200"/>
    </location>
</feature>
<evidence type="ECO:0000259" key="3">
    <source>
        <dbReference type="Pfam" id="PF07786"/>
    </source>
</evidence>
<keyword evidence="1" id="KW-0812">Transmembrane</keyword>
<reference evidence="5" key="1">
    <citation type="journal article" date="2019" name="Int. J. Syst. Evol. Microbiol.">
        <title>The Global Catalogue of Microorganisms (GCM) 10K type strain sequencing project: providing services to taxonomists for standard genome sequencing and annotation.</title>
        <authorList>
            <consortium name="The Broad Institute Genomics Platform"/>
            <consortium name="The Broad Institute Genome Sequencing Center for Infectious Disease"/>
            <person name="Wu L."/>
            <person name="Ma J."/>
        </authorList>
    </citation>
    <scope>NUCLEOTIDE SEQUENCE [LARGE SCALE GENOMIC DNA]</scope>
    <source>
        <strain evidence="5">CCUG 62945</strain>
    </source>
</reference>
<feature type="transmembrane region" description="Helical" evidence="1">
    <location>
        <begin position="283"/>
        <end position="304"/>
    </location>
</feature>
<keyword evidence="5" id="KW-1185">Reference proteome</keyword>
<feature type="transmembrane region" description="Helical" evidence="1">
    <location>
        <begin position="249"/>
        <end position="271"/>
    </location>
</feature>
<dbReference type="InterPro" id="IPR007349">
    <property type="entry name" value="DUF418"/>
</dbReference>
<evidence type="ECO:0000313" key="4">
    <source>
        <dbReference type="EMBL" id="MFC7421555.1"/>
    </source>
</evidence>
<dbReference type="Pfam" id="PF07786">
    <property type="entry name" value="HGSNAT_cat"/>
    <property type="match status" value="1"/>
</dbReference>
<feature type="transmembrane region" description="Helical" evidence="1">
    <location>
        <begin position="44"/>
        <end position="64"/>
    </location>
</feature>
<feature type="transmembrane region" description="Helical" evidence="1">
    <location>
        <begin position="172"/>
        <end position="195"/>
    </location>
</feature>
<name>A0ABW2R1A2_9NEIS</name>
<feature type="transmembrane region" description="Helical" evidence="1">
    <location>
        <begin position="84"/>
        <end position="101"/>
    </location>
</feature>
<feature type="transmembrane region" description="Helical" evidence="1">
    <location>
        <begin position="12"/>
        <end position="32"/>
    </location>
</feature>
<dbReference type="PANTHER" id="PTHR30590">
    <property type="entry name" value="INNER MEMBRANE PROTEIN"/>
    <property type="match status" value="1"/>
</dbReference>
<keyword evidence="1" id="KW-1133">Transmembrane helix</keyword>
<dbReference type="RefSeq" id="WP_380189098.1">
    <property type="nucleotide sequence ID" value="NZ_JBHTBQ010000035.1"/>
</dbReference>
<feature type="domain" description="DUF418" evidence="2">
    <location>
        <begin position="249"/>
        <end position="353"/>
    </location>
</feature>
<dbReference type="InterPro" id="IPR012429">
    <property type="entry name" value="HGSNAT_cat"/>
</dbReference>
<organism evidence="4 5">
    <name type="scientific">Iodobacter arcticus</name>
    <dbReference type="NCBI Taxonomy" id="590593"/>
    <lineage>
        <taxon>Bacteria</taxon>
        <taxon>Pseudomonadati</taxon>
        <taxon>Pseudomonadota</taxon>
        <taxon>Betaproteobacteria</taxon>
        <taxon>Neisseriales</taxon>
        <taxon>Chitinibacteraceae</taxon>
        <taxon>Iodobacter</taxon>
    </lineage>
</organism>
<evidence type="ECO:0000259" key="2">
    <source>
        <dbReference type="Pfam" id="PF04235"/>
    </source>
</evidence>
<proteinExistence type="predicted"/>
<feature type="transmembrane region" description="Helical" evidence="1">
    <location>
        <begin position="316"/>
        <end position="337"/>
    </location>
</feature>
<evidence type="ECO:0000313" key="5">
    <source>
        <dbReference type="Proteomes" id="UP001596473"/>
    </source>
</evidence>
<dbReference type="Proteomes" id="UP001596473">
    <property type="component" value="Unassembled WGS sequence"/>
</dbReference>
<dbReference type="PANTHER" id="PTHR30590:SF3">
    <property type="entry name" value="HYPOTHETICAL MEMBRANE SPANNING PROTEIN"/>
    <property type="match status" value="1"/>
</dbReference>
<feature type="transmembrane region" description="Helical" evidence="1">
    <location>
        <begin position="107"/>
        <end position="124"/>
    </location>
</feature>
<keyword evidence="1" id="KW-0472">Membrane</keyword>
<feature type="transmembrane region" description="Helical" evidence="1">
    <location>
        <begin position="207"/>
        <end position="229"/>
    </location>
</feature>
<protein>
    <submittedName>
        <fullName evidence="4">DUF418 domain-containing protein</fullName>
    </submittedName>
</protein>
<evidence type="ECO:0000256" key="1">
    <source>
        <dbReference type="SAM" id="Phobius"/>
    </source>
</evidence>
<accession>A0ABW2R1A2</accession>
<dbReference type="InterPro" id="IPR052529">
    <property type="entry name" value="Bact_Transport_Assoc"/>
</dbReference>
<gene>
    <name evidence="4" type="ORF">ACFQNF_16960</name>
</gene>
<dbReference type="Pfam" id="PF04235">
    <property type="entry name" value="DUF418"/>
    <property type="match status" value="1"/>
</dbReference>